<feature type="compositionally biased region" description="Polar residues" evidence="1">
    <location>
        <begin position="275"/>
        <end position="284"/>
    </location>
</feature>
<dbReference type="RefSeq" id="XP_010474225.1">
    <property type="nucleotide sequence ID" value="XM_010475923.1"/>
</dbReference>
<dbReference type="InterPro" id="IPR039537">
    <property type="entry name" value="Retrotran_Ty1/copia-like"/>
</dbReference>
<dbReference type="Proteomes" id="UP000694864">
    <property type="component" value="Chromosome 16"/>
</dbReference>
<dbReference type="Pfam" id="PF25597">
    <property type="entry name" value="SH3_retrovirus"/>
    <property type="match status" value="1"/>
</dbReference>
<feature type="compositionally biased region" description="Low complexity" evidence="1">
    <location>
        <begin position="125"/>
        <end position="135"/>
    </location>
</feature>
<dbReference type="InterPro" id="IPR057670">
    <property type="entry name" value="SH3_retrovirus"/>
</dbReference>
<feature type="compositionally biased region" description="Low complexity" evidence="1">
    <location>
        <begin position="212"/>
        <end position="260"/>
    </location>
</feature>
<feature type="domain" description="Retroviral polymerase SH3-like" evidence="2">
    <location>
        <begin position="55"/>
        <end position="85"/>
    </location>
</feature>
<reference evidence="3" key="1">
    <citation type="journal article" date="2014" name="Nat. Commun.">
        <title>The emerging biofuel crop Camelina sativa retains a highly undifferentiated hexaploid genome structure.</title>
        <authorList>
            <person name="Kagale S."/>
            <person name="Koh C."/>
            <person name="Nixon J."/>
            <person name="Bollina V."/>
            <person name="Clarke W.E."/>
            <person name="Tuteja R."/>
            <person name="Spillane C."/>
            <person name="Robinson S.J."/>
            <person name="Links M.G."/>
            <person name="Clarke C."/>
            <person name="Higgins E.E."/>
            <person name="Huebert T."/>
            <person name="Sharpe A.G."/>
            <person name="Parkin I.A."/>
        </authorList>
    </citation>
    <scope>NUCLEOTIDE SEQUENCE [LARGE SCALE GENOMIC DNA]</scope>
    <source>
        <strain evidence="3">cv. DH55</strain>
    </source>
</reference>
<evidence type="ECO:0000313" key="3">
    <source>
        <dbReference type="Proteomes" id="UP000694864"/>
    </source>
</evidence>
<organism evidence="3 4">
    <name type="scientific">Camelina sativa</name>
    <name type="common">False flax</name>
    <name type="synonym">Myagrum sativum</name>
    <dbReference type="NCBI Taxonomy" id="90675"/>
    <lineage>
        <taxon>Eukaryota</taxon>
        <taxon>Viridiplantae</taxon>
        <taxon>Streptophyta</taxon>
        <taxon>Embryophyta</taxon>
        <taxon>Tracheophyta</taxon>
        <taxon>Spermatophyta</taxon>
        <taxon>Magnoliopsida</taxon>
        <taxon>eudicotyledons</taxon>
        <taxon>Gunneridae</taxon>
        <taxon>Pentapetalae</taxon>
        <taxon>rosids</taxon>
        <taxon>malvids</taxon>
        <taxon>Brassicales</taxon>
        <taxon>Brassicaceae</taxon>
        <taxon>Camelineae</taxon>
        <taxon>Camelina</taxon>
    </lineage>
</organism>
<accession>A0ABM0WPJ8</accession>
<dbReference type="PANTHER" id="PTHR42648">
    <property type="entry name" value="TRANSPOSASE, PUTATIVE-RELATED"/>
    <property type="match status" value="1"/>
</dbReference>
<evidence type="ECO:0000256" key="1">
    <source>
        <dbReference type="SAM" id="MobiDB-lite"/>
    </source>
</evidence>
<feature type="compositionally biased region" description="Low complexity" evidence="1">
    <location>
        <begin position="143"/>
        <end position="191"/>
    </location>
</feature>
<name>A0ABM0WPJ8_CAMSA</name>
<dbReference type="PANTHER" id="PTHR42648:SF26">
    <property type="entry name" value="INTEGRASE CATALYTIC DOMAIN-CONTAINING PROTEIN"/>
    <property type="match status" value="1"/>
</dbReference>
<proteinExistence type="predicted"/>
<feature type="region of interest" description="Disordered" evidence="1">
    <location>
        <begin position="98"/>
        <end position="284"/>
    </location>
</feature>
<gene>
    <name evidence="4" type="primary">LOC104753708</name>
</gene>
<keyword evidence="3" id="KW-1185">Reference proteome</keyword>
<evidence type="ECO:0000259" key="2">
    <source>
        <dbReference type="Pfam" id="PF25597"/>
    </source>
</evidence>
<dbReference type="GeneID" id="104753708"/>
<reference evidence="4" key="2">
    <citation type="submission" date="2025-08" db="UniProtKB">
        <authorList>
            <consortium name="RefSeq"/>
        </authorList>
    </citation>
    <scope>IDENTIFICATION</scope>
    <source>
        <tissue evidence="4">Leaf</tissue>
    </source>
</reference>
<protein>
    <recommendedName>
        <fullName evidence="2">Retroviral polymerase SH3-like domain-containing protein</fullName>
    </recommendedName>
</protein>
<sequence length="284" mass="29999">MLSHASVPTSYWPYAFAPTVYLINRMPTDVLHGDSPYHKLFDAHPNYLKLRVFGCVCYMWLRPYRQNKLEARSTPCVFLGYSLTHTFTGPLPALVYSSPTPPGSTPSSTSIQVVNMSSAPPPPAHSTSPPLTDLHPPSPPTPTSSSSSPSAAPSSAPSLAQSPAPSLVPSLASSLSHELSASHSSSSASLDSPHERRTKRVQDMSNSEAQQSPLSHSPSSGRSSLSPSPNSSSSLSLQSPTPTSTSPPESSSTTSTAPIIQPVPPSLPPSNQHPMQTQSKNQIS</sequence>
<evidence type="ECO:0000313" key="4">
    <source>
        <dbReference type="RefSeq" id="XP_010474225.1"/>
    </source>
</evidence>